<organism evidence="3 4">
    <name type="scientific">Pleurodeles waltl</name>
    <name type="common">Iberian ribbed newt</name>
    <dbReference type="NCBI Taxonomy" id="8319"/>
    <lineage>
        <taxon>Eukaryota</taxon>
        <taxon>Metazoa</taxon>
        <taxon>Chordata</taxon>
        <taxon>Craniata</taxon>
        <taxon>Vertebrata</taxon>
        <taxon>Euteleostomi</taxon>
        <taxon>Amphibia</taxon>
        <taxon>Batrachia</taxon>
        <taxon>Caudata</taxon>
        <taxon>Salamandroidea</taxon>
        <taxon>Salamandridae</taxon>
        <taxon>Pleurodelinae</taxon>
        <taxon>Pleurodeles</taxon>
    </lineage>
</organism>
<keyword evidence="2" id="KW-0472">Membrane</keyword>
<accession>A0AAV7VRB5</accession>
<dbReference type="Proteomes" id="UP001066276">
    <property type="component" value="Chromosome 2_1"/>
</dbReference>
<evidence type="ECO:0000313" key="4">
    <source>
        <dbReference type="Proteomes" id="UP001066276"/>
    </source>
</evidence>
<reference evidence="3" key="1">
    <citation type="journal article" date="2022" name="bioRxiv">
        <title>Sequencing and chromosome-scale assembly of the giantPleurodeles waltlgenome.</title>
        <authorList>
            <person name="Brown T."/>
            <person name="Elewa A."/>
            <person name="Iarovenko S."/>
            <person name="Subramanian E."/>
            <person name="Araus A.J."/>
            <person name="Petzold A."/>
            <person name="Susuki M."/>
            <person name="Suzuki K.-i.T."/>
            <person name="Hayashi T."/>
            <person name="Toyoda A."/>
            <person name="Oliveira C."/>
            <person name="Osipova E."/>
            <person name="Leigh N.D."/>
            <person name="Simon A."/>
            <person name="Yun M.H."/>
        </authorList>
    </citation>
    <scope>NUCLEOTIDE SEQUENCE</scope>
    <source>
        <strain evidence="3">20211129_DDA</strain>
        <tissue evidence="3">Liver</tissue>
    </source>
</reference>
<feature type="region of interest" description="Disordered" evidence="1">
    <location>
        <begin position="1"/>
        <end position="41"/>
    </location>
</feature>
<feature type="compositionally biased region" description="Polar residues" evidence="1">
    <location>
        <begin position="1"/>
        <end position="13"/>
    </location>
</feature>
<evidence type="ECO:0000313" key="3">
    <source>
        <dbReference type="EMBL" id="KAJ1203202.1"/>
    </source>
</evidence>
<proteinExistence type="predicted"/>
<feature type="transmembrane region" description="Helical" evidence="2">
    <location>
        <begin position="146"/>
        <end position="166"/>
    </location>
</feature>
<evidence type="ECO:0000256" key="2">
    <source>
        <dbReference type="SAM" id="Phobius"/>
    </source>
</evidence>
<feature type="transmembrane region" description="Helical" evidence="2">
    <location>
        <begin position="173"/>
        <end position="191"/>
    </location>
</feature>
<protein>
    <submittedName>
        <fullName evidence="3">Uncharacterized protein</fullName>
    </submittedName>
</protein>
<dbReference type="EMBL" id="JANPWB010000003">
    <property type="protein sequence ID" value="KAJ1203202.1"/>
    <property type="molecule type" value="Genomic_DNA"/>
</dbReference>
<keyword evidence="2" id="KW-0812">Transmembrane</keyword>
<dbReference type="AlphaFoldDB" id="A0AAV7VRB5"/>
<comment type="caution">
    <text evidence="3">The sequence shown here is derived from an EMBL/GenBank/DDBJ whole genome shotgun (WGS) entry which is preliminary data.</text>
</comment>
<sequence>MRGQSATFSGADSTRTKTQRKLDLEGKTLTSTHPTKNQDAMGPELQILPALVFLLLYQEHDRRRRRPRPLELTTSLVRLATGDGIHVCGGATGTGCGVAAGSAGGGLSSRGACGAHWAAVLVGGSVSVLLAAVSWAAVLVGGSVRVLLTAVSWAAVLVGGSVSVVLAAGSCAAVPVAAVHVAVPVAVLSAVQVDNFPFCFCPFPTLDGGAAVLPLPTVVLGEPLVQVSCPSPSGLWPPSFVYEVGDCLWPGSLAHWLPCCLAHSRSR</sequence>
<evidence type="ECO:0000256" key="1">
    <source>
        <dbReference type="SAM" id="MobiDB-lite"/>
    </source>
</evidence>
<keyword evidence="4" id="KW-1185">Reference proteome</keyword>
<gene>
    <name evidence="3" type="ORF">NDU88_006995</name>
</gene>
<feature type="compositionally biased region" description="Polar residues" evidence="1">
    <location>
        <begin position="28"/>
        <end position="38"/>
    </location>
</feature>
<name>A0AAV7VRB5_PLEWA</name>
<feature type="transmembrane region" description="Helical" evidence="2">
    <location>
        <begin position="117"/>
        <end position="140"/>
    </location>
</feature>
<keyword evidence="2" id="KW-1133">Transmembrane helix</keyword>